<dbReference type="InterPro" id="IPR036271">
    <property type="entry name" value="Tet_transcr_reg_TetR-rel_C_sf"/>
</dbReference>
<dbReference type="Proteomes" id="UP001245370">
    <property type="component" value="Unassembled WGS sequence"/>
</dbReference>
<dbReference type="EMBL" id="BSDO01000007">
    <property type="protein sequence ID" value="GLI24333.1"/>
    <property type="molecule type" value="Genomic_DNA"/>
</dbReference>
<keyword evidence="7" id="KW-1185">Reference proteome</keyword>
<dbReference type="GO" id="GO:0003700">
    <property type="term" value="F:DNA-binding transcription factor activity"/>
    <property type="evidence" value="ECO:0007669"/>
    <property type="project" value="TreeGrafter"/>
</dbReference>
<feature type="domain" description="HTH tetR-type" evidence="3">
    <location>
        <begin position="11"/>
        <end position="71"/>
    </location>
</feature>
<dbReference type="Pfam" id="PF17920">
    <property type="entry name" value="TetR_C_16"/>
    <property type="match status" value="1"/>
</dbReference>
<reference evidence="4" key="1">
    <citation type="submission" date="2022-12" db="EMBL/GenBank/DDBJ databases">
        <title>Reference genome sequencing for broad-spectrum identification of bacterial and archaeal isolates by mass spectrometry.</title>
        <authorList>
            <person name="Sekiguchi Y."/>
            <person name="Tourlousse D.M."/>
        </authorList>
    </citation>
    <scope>NUCLEOTIDE SEQUENCE</scope>
    <source>
        <strain evidence="4">301</strain>
    </source>
</reference>
<dbReference type="Proteomes" id="UP001144397">
    <property type="component" value="Unassembled WGS sequence"/>
</dbReference>
<evidence type="ECO:0000313" key="4">
    <source>
        <dbReference type="EMBL" id="GLI24333.1"/>
    </source>
</evidence>
<evidence type="ECO:0000256" key="2">
    <source>
        <dbReference type="PROSITE-ProRule" id="PRU00335"/>
    </source>
</evidence>
<feature type="DNA-binding region" description="H-T-H motif" evidence="2">
    <location>
        <begin position="34"/>
        <end position="53"/>
    </location>
</feature>
<dbReference type="PANTHER" id="PTHR30055">
    <property type="entry name" value="HTH-TYPE TRANSCRIPTIONAL REGULATOR RUTR"/>
    <property type="match status" value="1"/>
</dbReference>
<comment type="caution">
    <text evidence="4">The sequence shown here is derived from an EMBL/GenBank/DDBJ whole genome shotgun (WGS) entry which is preliminary data.</text>
</comment>
<dbReference type="InterPro" id="IPR001647">
    <property type="entry name" value="HTH_TetR"/>
</dbReference>
<organism evidence="4 6">
    <name type="scientific">Xanthobacter flavus</name>
    <dbReference type="NCBI Taxonomy" id="281"/>
    <lineage>
        <taxon>Bacteria</taxon>
        <taxon>Pseudomonadati</taxon>
        <taxon>Pseudomonadota</taxon>
        <taxon>Alphaproteobacteria</taxon>
        <taxon>Hyphomicrobiales</taxon>
        <taxon>Xanthobacteraceae</taxon>
        <taxon>Xanthobacter</taxon>
    </lineage>
</organism>
<dbReference type="Gene3D" id="1.10.357.10">
    <property type="entry name" value="Tetracycline Repressor, domain 2"/>
    <property type="match status" value="1"/>
</dbReference>
<dbReference type="InterPro" id="IPR009057">
    <property type="entry name" value="Homeodomain-like_sf"/>
</dbReference>
<dbReference type="InterPro" id="IPR050109">
    <property type="entry name" value="HTH-type_TetR-like_transc_reg"/>
</dbReference>
<dbReference type="GO" id="GO:0000976">
    <property type="term" value="F:transcription cis-regulatory region binding"/>
    <property type="evidence" value="ECO:0007669"/>
    <property type="project" value="TreeGrafter"/>
</dbReference>
<dbReference type="SUPFAM" id="SSF46689">
    <property type="entry name" value="Homeodomain-like"/>
    <property type="match status" value="1"/>
</dbReference>
<keyword evidence="1 2" id="KW-0238">DNA-binding</keyword>
<dbReference type="PROSITE" id="PS50977">
    <property type="entry name" value="HTH_TETR_2"/>
    <property type="match status" value="1"/>
</dbReference>
<dbReference type="EMBL" id="JAVDPY010000009">
    <property type="protein sequence ID" value="MDR6335844.1"/>
    <property type="molecule type" value="Genomic_DNA"/>
</dbReference>
<dbReference type="RefSeq" id="WP_237354308.1">
    <property type="nucleotide sequence ID" value="NZ_BSDO01000007.1"/>
</dbReference>
<accession>A0A9W6FNU0</accession>
<protein>
    <submittedName>
        <fullName evidence="5">AcrR family transcriptional regulator</fullName>
    </submittedName>
    <submittedName>
        <fullName evidence="4">TetR family transcriptional regulator</fullName>
    </submittedName>
</protein>
<proteinExistence type="predicted"/>
<evidence type="ECO:0000256" key="1">
    <source>
        <dbReference type="ARBA" id="ARBA00023125"/>
    </source>
</evidence>
<name>A0A9W6FNU0_XANFL</name>
<gene>
    <name evidence="5" type="ORF">GGQ86_004342</name>
    <name evidence="4" type="ORF">XFLAVUS301_40070</name>
</gene>
<dbReference type="AlphaFoldDB" id="A0A9W6FNU0"/>
<evidence type="ECO:0000313" key="5">
    <source>
        <dbReference type="EMBL" id="MDR6335844.1"/>
    </source>
</evidence>
<sequence>MTKTRDSSAPASGRERILEAAVGRFSRQSYDQTGLREIAADAGVDVAYVHRAFGSKEQLFHAAVKRVMQTEKFLDDLGTDPARMLAAHVVSKSKADAGCEAGPMGILIHSLTSPKAAAVLRAVVIEDFVAPLGTQLDANATQRAALAAALLMGFSILRDVLELPVLTEGPGGSLERGLADALAVVLGQTKPEI</sequence>
<dbReference type="Pfam" id="PF00440">
    <property type="entry name" value="TetR_N"/>
    <property type="match status" value="1"/>
</dbReference>
<evidence type="ECO:0000259" key="3">
    <source>
        <dbReference type="PROSITE" id="PS50977"/>
    </source>
</evidence>
<dbReference type="InterPro" id="IPR041678">
    <property type="entry name" value="TetR_C_16"/>
</dbReference>
<reference evidence="5 7" key="2">
    <citation type="submission" date="2023-07" db="EMBL/GenBank/DDBJ databases">
        <title>Genomic Encyclopedia of Type Strains, Phase IV (KMG-IV): sequencing the most valuable type-strain genomes for metagenomic binning, comparative biology and taxonomic classification.</title>
        <authorList>
            <person name="Goeker M."/>
        </authorList>
    </citation>
    <scope>NUCLEOTIDE SEQUENCE [LARGE SCALE GENOMIC DNA]</scope>
    <source>
        <strain evidence="5 7">DSM 338</strain>
    </source>
</reference>
<dbReference type="PANTHER" id="PTHR30055:SF146">
    <property type="entry name" value="HTH-TYPE TRANSCRIPTIONAL DUAL REGULATOR CECR"/>
    <property type="match status" value="1"/>
</dbReference>
<evidence type="ECO:0000313" key="6">
    <source>
        <dbReference type="Proteomes" id="UP001144397"/>
    </source>
</evidence>
<dbReference type="SUPFAM" id="SSF48498">
    <property type="entry name" value="Tetracyclin repressor-like, C-terminal domain"/>
    <property type="match status" value="1"/>
</dbReference>
<dbReference type="GeneID" id="95764781"/>
<evidence type="ECO:0000313" key="7">
    <source>
        <dbReference type="Proteomes" id="UP001245370"/>
    </source>
</evidence>